<dbReference type="Gene3D" id="2.20.70.10">
    <property type="match status" value="2"/>
</dbReference>
<proteinExistence type="predicted"/>
<comment type="caution">
    <text evidence="2">The sequence shown here is derived from an EMBL/GenBank/DDBJ whole genome shotgun (WGS) entry which is preliminary data.</text>
</comment>
<dbReference type="Pfam" id="PF00397">
    <property type="entry name" value="WW"/>
    <property type="match status" value="1"/>
</dbReference>
<dbReference type="EMBL" id="CAXAMN010001445">
    <property type="protein sequence ID" value="CAK8994386.1"/>
    <property type="molecule type" value="Genomic_DNA"/>
</dbReference>
<dbReference type="InterPro" id="IPR001202">
    <property type="entry name" value="WW_dom"/>
</dbReference>
<evidence type="ECO:0000259" key="1">
    <source>
        <dbReference type="PROSITE" id="PS50020"/>
    </source>
</evidence>
<dbReference type="SMART" id="SM00456">
    <property type="entry name" value="WW"/>
    <property type="match status" value="2"/>
</dbReference>
<dbReference type="SUPFAM" id="SSF51045">
    <property type="entry name" value="WW domain"/>
    <property type="match status" value="2"/>
</dbReference>
<evidence type="ECO:0000313" key="2">
    <source>
        <dbReference type="EMBL" id="CAK8994386.1"/>
    </source>
</evidence>
<keyword evidence="3" id="KW-1185">Reference proteome</keyword>
<gene>
    <name evidence="2" type="ORF">CCMP2556_LOCUS3619</name>
</gene>
<accession>A0ABP0HXN6</accession>
<dbReference type="PROSITE" id="PS01159">
    <property type="entry name" value="WW_DOMAIN_1"/>
    <property type="match status" value="2"/>
</dbReference>
<dbReference type="PROSITE" id="PS50020">
    <property type="entry name" value="WW_DOMAIN_2"/>
    <property type="match status" value="2"/>
</dbReference>
<protein>
    <recommendedName>
        <fullName evidence="1">WW domain-containing protein</fullName>
    </recommendedName>
</protein>
<evidence type="ECO:0000313" key="3">
    <source>
        <dbReference type="Proteomes" id="UP001642484"/>
    </source>
</evidence>
<organism evidence="2 3">
    <name type="scientific">Durusdinium trenchii</name>
    <dbReference type="NCBI Taxonomy" id="1381693"/>
    <lineage>
        <taxon>Eukaryota</taxon>
        <taxon>Sar</taxon>
        <taxon>Alveolata</taxon>
        <taxon>Dinophyceae</taxon>
        <taxon>Suessiales</taxon>
        <taxon>Symbiodiniaceae</taxon>
        <taxon>Durusdinium</taxon>
    </lineage>
</organism>
<feature type="domain" description="WW" evidence="1">
    <location>
        <begin position="89"/>
        <end position="118"/>
    </location>
</feature>
<dbReference type="CDD" id="cd00201">
    <property type="entry name" value="WW"/>
    <property type="match status" value="1"/>
</dbReference>
<dbReference type="InterPro" id="IPR036020">
    <property type="entry name" value="WW_dom_sf"/>
</dbReference>
<feature type="domain" description="WW" evidence="1">
    <location>
        <begin position="15"/>
        <end position="49"/>
    </location>
</feature>
<name>A0ABP0HXN6_9DINO</name>
<reference evidence="2 3" key="1">
    <citation type="submission" date="2024-02" db="EMBL/GenBank/DDBJ databases">
        <authorList>
            <person name="Chen Y."/>
            <person name="Shah S."/>
            <person name="Dougan E. K."/>
            <person name="Thang M."/>
            <person name="Chan C."/>
        </authorList>
    </citation>
    <scope>NUCLEOTIDE SEQUENCE [LARGE SCALE GENOMIC DNA]</scope>
</reference>
<sequence length="257" mass="28912">EAYFGWIAEYGLQADVLPSRWSMHVEPQTGRLYYVNSEDGSSSWENPLTESCLRPVIDIGRGYLQAPSDGYFEEQKMALWAAHKHNLEGWHGPHVDEDGREYYANSELNVSSWQDPREETQSLGLKARSPWPSLPVEADGVDHLLSQASLDQGSSWYQQDQSLRLFPTPPSPISKPITSKMDTASWITSASGSSSSCRAAFWMRSRSSTWERPAERGAVRADGARGERGRGAVERVPRSMVRRLGEDRCSWGCWSIK</sequence>
<feature type="non-terminal residue" evidence="2">
    <location>
        <position position="1"/>
    </location>
</feature>
<dbReference type="Proteomes" id="UP001642484">
    <property type="component" value="Unassembled WGS sequence"/>
</dbReference>